<name>A0ABX5QFU6_9MICO</name>
<dbReference type="RefSeq" id="WP_128386876.1">
    <property type="nucleotide sequence ID" value="NZ_CP035037.1"/>
</dbReference>
<gene>
    <name evidence="1" type="ORF">Leucomu_08015</name>
</gene>
<proteinExistence type="predicted"/>
<dbReference type="EMBL" id="CP035037">
    <property type="protein sequence ID" value="QAB17863.1"/>
    <property type="molecule type" value="Genomic_DNA"/>
</dbReference>
<protein>
    <submittedName>
        <fullName evidence="1">Uncharacterized protein</fullName>
    </submittedName>
</protein>
<organism evidence="1 2">
    <name type="scientific">Leucobacter muris</name>
    <dbReference type="NCBI Taxonomy" id="1935379"/>
    <lineage>
        <taxon>Bacteria</taxon>
        <taxon>Bacillati</taxon>
        <taxon>Actinomycetota</taxon>
        <taxon>Actinomycetes</taxon>
        <taxon>Micrococcales</taxon>
        <taxon>Microbacteriaceae</taxon>
        <taxon>Leucobacter</taxon>
    </lineage>
</organism>
<evidence type="ECO:0000313" key="2">
    <source>
        <dbReference type="Proteomes" id="UP000285768"/>
    </source>
</evidence>
<dbReference type="Proteomes" id="UP000285768">
    <property type="component" value="Chromosome"/>
</dbReference>
<evidence type="ECO:0000313" key="1">
    <source>
        <dbReference type="EMBL" id="QAB17863.1"/>
    </source>
</evidence>
<reference evidence="1 2" key="1">
    <citation type="submission" date="2019-01" db="EMBL/GenBank/DDBJ databases">
        <title>Leucobacter muris sp. nov. isolated from the nose of a laboratory mouse.</title>
        <authorList>
            <person name="Benga L."/>
            <person name="Sproeer C."/>
            <person name="Schumann P."/>
            <person name="Verbarg S."/>
            <person name="Bunk B."/>
            <person name="Engelhardt E."/>
            <person name="Benten P.M."/>
            <person name="Sager M."/>
        </authorList>
    </citation>
    <scope>NUCLEOTIDE SEQUENCE [LARGE SCALE GENOMIC DNA]</scope>
    <source>
        <strain evidence="1 2">DSM 101948</strain>
    </source>
</reference>
<accession>A0ABX5QFU6</accession>
<sequence length="76" mass="8106">MLLHVAEFALRLDTARDATLDVEAAPHDSLNRERLHDELTACNTALGALAAELRDRLSVANRSAANRGDAAARAVA</sequence>
<keyword evidence="2" id="KW-1185">Reference proteome</keyword>